<evidence type="ECO:0000313" key="5">
    <source>
        <dbReference type="Proteomes" id="UP001337655"/>
    </source>
</evidence>
<reference evidence="4 5" key="1">
    <citation type="submission" date="2023-08" db="EMBL/GenBank/DDBJ databases">
        <title>Black Yeasts Isolated from many extreme environments.</title>
        <authorList>
            <person name="Coleine C."/>
            <person name="Stajich J.E."/>
            <person name="Selbmann L."/>
        </authorList>
    </citation>
    <scope>NUCLEOTIDE SEQUENCE [LARGE SCALE GENOMIC DNA]</scope>
    <source>
        <strain evidence="4 5">CCFEE 5935</strain>
    </source>
</reference>
<organism evidence="4 5">
    <name type="scientific">Saxophila tyrrhenica</name>
    <dbReference type="NCBI Taxonomy" id="1690608"/>
    <lineage>
        <taxon>Eukaryota</taxon>
        <taxon>Fungi</taxon>
        <taxon>Dikarya</taxon>
        <taxon>Ascomycota</taxon>
        <taxon>Pezizomycotina</taxon>
        <taxon>Dothideomycetes</taxon>
        <taxon>Dothideomycetidae</taxon>
        <taxon>Mycosphaerellales</taxon>
        <taxon>Extremaceae</taxon>
        <taxon>Saxophila</taxon>
    </lineage>
</organism>
<evidence type="ECO:0000313" key="4">
    <source>
        <dbReference type="EMBL" id="KAK5164563.1"/>
    </source>
</evidence>
<feature type="chain" id="PRO_5043720817" description="NTF2-like domain-containing protein" evidence="2">
    <location>
        <begin position="20"/>
        <end position="196"/>
    </location>
</feature>
<accession>A0AAV9NXU5</accession>
<feature type="domain" description="NTF2-like" evidence="3">
    <location>
        <begin position="24"/>
        <end position="158"/>
    </location>
</feature>
<dbReference type="GeneID" id="89931099"/>
<evidence type="ECO:0000256" key="2">
    <source>
        <dbReference type="SAM" id="SignalP"/>
    </source>
</evidence>
<dbReference type="InterPro" id="IPR058645">
    <property type="entry name" value="NTF2-like_dom_7"/>
</dbReference>
<protein>
    <recommendedName>
        <fullName evidence="3">NTF2-like domain-containing protein</fullName>
    </recommendedName>
</protein>
<keyword evidence="2" id="KW-0732">Signal</keyword>
<dbReference type="Pfam" id="PF26534">
    <property type="entry name" value="NTF2_7"/>
    <property type="match status" value="1"/>
</dbReference>
<keyword evidence="5" id="KW-1185">Reference proteome</keyword>
<feature type="region of interest" description="Disordered" evidence="1">
    <location>
        <begin position="162"/>
        <end position="184"/>
    </location>
</feature>
<evidence type="ECO:0000256" key="1">
    <source>
        <dbReference type="SAM" id="MobiDB-lite"/>
    </source>
</evidence>
<feature type="compositionally biased region" description="Low complexity" evidence="1">
    <location>
        <begin position="168"/>
        <end position="184"/>
    </location>
</feature>
<dbReference type="EMBL" id="JAVRRT010000019">
    <property type="protein sequence ID" value="KAK5164563.1"/>
    <property type="molecule type" value="Genomic_DNA"/>
</dbReference>
<feature type="signal peptide" evidence="2">
    <location>
        <begin position="1"/>
        <end position="19"/>
    </location>
</feature>
<evidence type="ECO:0000259" key="3">
    <source>
        <dbReference type="Pfam" id="PF26534"/>
    </source>
</evidence>
<proteinExistence type="predicted"/>
<name>A0AAV9NXU5_9PEZI</name>
<gene>
    <name evidence="4" type="ORF">LTR77_009769</name>
</gene>
<dbReference type="RefSeq" id="XP_064654811.1">
    <property type="nucleotide sequence ID" value="XM_064806995.1"/>
</dbReference>
<dbReference type="AlphaFoldDB" id="A0AAV9NXU5"/>
<comment type="caution">
    <text evidence="4">The sequence shown here is derived from an EMBL/GenBank/DDBJ whole genome shotgun (WGS) entry which is preliminary data.</text>
</comment>
<sequence>MKFFATASALVALASTALAGPQGCISTKQAKQLTSQFSSLLSQSDDYMSTGKAILAKDYVEISDSIMSLTQRPLGGVTFEGRDAYLAGLSHSPPVQGIETIGVYVTGCSKVIWQWQFNGVGSAEYPVKGFSLFTTNRKNQILKSEIEFNSVAWGQDISQLPCGDVEQSAGGPPSASGPPAATGSEPAVASTVVIVA</sequence>
<dbReference type="Proteomes" id="UP001337655">
    <property type="component" value="Unassembled WGS sequence"/>
</dbReference>